<evidence type="ECO:0000313" key="1">
    <source>
        <dbReference type="EMBL" id="MBU2950205.1"/>
    </source>
</evidence>
<accession>A0ACC5U7F7</accession>
<keyword evidence="2" id="KW-1185">Reference proteome</keyword>
<sequence>MSEVSENTISAIKQLDPDLPQYLDFKNLRKEGLEHIGNLSGKIWTDHNVHDPGITILEVLVYALIDLGYKTNLPFKDLIARENNQDKDDNFLTPLEILTVNPVTITDYRKLLLDIKGVRNAWLEPANQEVKLFIDQNARALSCSYPRNSNNDNDDCVLDAKYEELFLNGLYKVYIEKGNDVVDEDELKKEVRERLLQHRNLCEDFRDIKILEPINFGVCVDVEIRAGYDPKITYSEIIKALKNVIQPDIRYYTLNQLLNKGKPIDAIFAGRPYSEKSFGFIDTDELEAYERRREIRLSDLYHSVLSIEGVRKIKKIHVNKEHKNEGEDSLSLNWTHDIGPCEVPVFSLESTCVDVYSEQGVVKIDKLKIHKSFSFSKKFELPSTSLNSEIPFGMYHEDIKDYYSIQNDFPVVYGIGEDGLPESATLLRKTQALQLKSYLMFYDQILANYTSQLTNIRSLFSLKSEQNKTQDEKKTYFTHIPESITGIEDLLRFYDSNPTQQQSSVLAYPVLEDEALEKALKQLENNPRTEFSIGNTCDTKNRLVDMFTFSSSNTRSVYMNQLIDSFYAKNYTIQILEDRFGCFFVLRPSLPNDVLIVGTKRYESASKAKIEAKNVAFIASTNMSYNLVTHKSENSNPDQHYFGIIYHPISYIDFIQGLTENKEEYLLRRKQFLDHLLARFGEEFTDYTLLQYKGKLSESKRNEEMIKDQSSYISEFPELSRNRGKAFNYLETSWNSDNVSGFEKRVSLLSGINNYQRRNLCNFEVTECYRLLLNDPNGIPLFRANRSFETKEELHHAASKVLLQIRDSDSYNTLEKSLNGFSASIIGRVFSEKPKDENIIITKYRFNQQLLNSEGKEIGLSNNITSKNSAVKKKDDFLKIGIPQILPNSSYSDKNRTYRLLSIDKDNHYLDVTHLDKSLAINPIETWKWDINTKHQKKIVSEISFSSEEKAWEDVINNGTIDNYLVKYKAGYKWALNIPNQQISFQGLNCYPDKNKAIAAWRKAKVLGSTIKNYTLDKGDKTHRLILKNEKKKVIAVSGKLEKSKTDIIEQCTKIFSNRTVKPKYVKETDKLGFRIPINSDLTSLVSYCVYDSKKEALLEMNNVFKFGKTKKNYLESGDEGNPEYNFLLRDAHNSFLALPPEHFEIASNRNNALKSILRFFKSNEAPVLIKKEPNTYVWSLFDNENVLLKSETEFSSKVRAQSNFDNVIASESLKSCHELCKEHIYKFDIISTPSQFKFIYGNTNISNELNPLFISEASYDNEGEAKKAYAEFIKKLPQLSLKETKQNEHPFEYGLYNKTIPLAIQYKKGGVKGDLSTAKQLKDYLSKIYKDSNTPNEEFISFQMAESQEKSYEWRFYKKNAPLARNPYLCLNKEQTEAIKRVVCEIIPPISLEKCPSKDIIICPDKDKKRYHYQVCFYDQEGHEFLLTSYVGYKTIEEAEDAWHKEWFEVINLARDPKQYMSGGKINPVEVYKKPEDKTCDDISFIAVIPDKRKTDKKEQELIDHYIQQANLYPLYKVEIDEEDEEQNGGIQKCKDKYKYRVVVSDKELIDTSCTLKDENEYQGALVWDSVDCFDSIVEVIDAYRHFYTLAGTYNNCRILCEKGKFYVGLVEVLAESSCDFTSKEEAWDDAFPEDKNSCGDCIPKGVRAFIYAAEDDRNYIPVCDQEYWKFKVVSPNYFVVDHNCWYNSECERDHQKNEWMDNLKALNWDNYTTGLLFENDEIILDDHRLTHIDSSPPNKGPFKICCDIVHDIRKCLKMCSKGIEKDKQLVEIRKCLVDQFKAYKCSEEEIKKEVCDDEKLMKHHKTIKLLELFDSDIHKFYNLINHFPIHKTDKGYCYKIYWEENDKVITEDGLQPCGCGGEEVIESKDACDEIYPFISSNCYSCCSEAFDAFKRFRELIELKKTFDFESVSKTKYGPYSFQIIDTSKVLAYHPQQYKCLQEVEDAIQITKDCVDNVGMHLLEHILLRPKTANECGLSIYRGDDVSVSSNVENCLLPICQDYCCDIEWQPDMDKEDPCSNNTEQNKIYHLPGTDPYSFWATIALPGWVKQFRTNESRQVFEKLLYKEVPALVGLNILWLSPSNMCKFEDEYKRWLEWIESSKKHLCGPQKLPICTLTDCIKTLKSEDACPTIPGEKGDCDCEEKDWVNDDECCMPNDTKGTIFWSCCEASDPVIYSEISNLESVSVKEKSVSKRKTSKKMPKSKASIEKVKKFVSEEKDVLTLVRKRKPKYLSKIKSLTENDIQKTKSYERTLFFLQNIPTVKAYAQLVKFYKRYSLHKDNNIEGFFYLLKIATWHLLDNMVLNQKGEIKKEDFDSLKTNLQILKRKGLSLKMLVKEWNIEEVKSLVNRKSLKQLKRILK</sequence>
<gene>
    <name evidence="1" type="ORF">KO493_05815</name>
</gene>
<proteinExistence type="predicted"/>
<dbReference type="EMBL" id="JAHKPD010000011">
    <property type="protein sequence ID" value="MBU2950205.1"/>
    <property type="molecule type" value="Genomic_DNA"/>
</dbReference>
<protein>
    <submittedName>
        <fullName evidence="1">Uncharacterized protein</fullName>
    </submittedName>
</protein>
<dbReference type="Proteomes" id="UP001647509">
    <property type="component" value="Unassembled WGS sequence"/>
</dbReference>
<reference evidence="1" key="1">
    <citation type="submission" date="2021-05" db="EMBL/GenBank/DDBJ databases">
        <title>Draft genomes of bacteria isolated from model marine particles.</title>
        <authorList>
            <person name="Datta M.S."/>
            <person name="Schwartzman J.A."/>
            <person name="Enke T.N."/>
            <person name="Saavedra J."/>
            <person name="Cermak N."/>
            <person name="Cordero O.X."/>
        </authorList>
    </citation>
    <scope>NUCLEOTIDE SEQUENCE</scope>
    <source>
        <strain evidence="1">I2M19</strain>
    </source>
</reference>
<name>A0ACC5U7F7_9FLAO</name>
<comment type="caution">
    <text evidence="1">The sequence shown here is derived from an EMBL/GenBank/DDBJ whole genome shotgun (WGS) entry which is preliminary data.</text>
</comment>
<organism evidence="1 2">
    <name type="scientific">Pseudotamlana agarivorans</name>
    <dbReference type="NCBI Taxonomy" id="481183"/>
    <lineage>
        <taxon>Bacteria</taxon>
        <taxon>Pseudomonadati</taxon>
        <taxon>Bacteroidota</taxon>
        <taxon>Flavobacteriia</taxon>
        <taxon>Flavobacteriales</taxon>
        <taxon>Flavobacteriaceae</taxon>
        <taxon>Pseudotamlana</taxon>
    </lineage>
</organism>
<evidence type="ECO:0000313" key="2">
    <source>
        <dbReference type="Proteomes" id="UP001647509"/>
    </source>
</evidence>